<feature type="transmembrane region" description="Helical" evidence="1">
    <location>
        <begin position="192"/>
        <end position="208"/>
    </location>
</feature>
<gene>
    <name evidence="2" type="ORF">KDI_37110</name>
</gene>
<comment type="caution">
    <text evidence="2">The sequence shown here is derived from an EMBL/GenBank/DDBJ whole genome shotgun (WGS) entry which is preliminary data.</text>
</comment>
<proteinExistence type="predicted"/>
<keyword evidence="1" id="KW-1133">Transmembrane helix</keyword>
<feature type="transmembrane region" description="Helical" evidence="1">
    <location>
        <begin position="214"/>
        <end position="232"/>
    </location>
</feature>
<reference evidence="2 3" key="1">
    <citation type="submission" date="2019-01" db="EMBL/GenBank/DDBJ databases">
        <title>Draft genome sequence of Dictyobacter sp. Uno17.</title>
        <authorList>
            <person name="Wang C.M."/>
            <person name="Zheng Y."/>
            <person name="Sakai Y."/>
            <person name="Abe K."/>
            <person name="Yokota A."/>
            <person name="Yabe S."/>
        </authorList>
    </citation>
    <scope>NUCLEOTIDE SEQUENCE [LARGE SCALE GENOMIC DNA]</scope>
    <source>
        <strain evidence="2 3">Uno17</strain>
    </source>
</reference>
<dbReference type="OrthoDB" id="139907at2"/>
<dbReference type="EMBL" id="BIXY01000061">
    <property type="protein sequence ID" value="GCF10147.1"/>
    <property type="molecule type" value="Genomic_DNA"/>
</dbReference>
<feature type="transmembrane region" description="Helical" evidence="1">
    <location>
        <begin position="166"/>
        <end position="185"/>
    </location>
</feature>
<evidence type="ECO:0000313" key="3">
    <source>
        <dbReference type="Proteomes" id="UP000322530"/>
    </source>
</evidence>
<keyword evidence="1" id="KW-0472">Membrane</keyword>
<dbReference type="AlphaFoldDB" id="A0A5A5TFL9"/>
<evidence type="ECO:0000256" key="1">
    <source>
        <dbReference type="SAM" id="Phobius"/>
    </source>
</evidence>
<feature type="transmembrane region" description="Helical" evidence="1">
    <location>
        <begin position="402"/>
        <end position="422"/>
    </location>
</feature>
<feature type="transmembrane region" description="Helical" evidence="1">
    <location>
        <begin position="377"/>
        <end position="396"/>
    </location>
</feature>
<name>A0A5A5TFL9_9CHLR</name>
<sequence>MMKTGSIGMARTGSSVPNSKMMDSICLLLPLIFFVLWFFSLGSINVGQMNDLGLVSVMPPTMIAAFLLMTVSFCLTLQRSSRYKVPLLLFHIALMIFMLYGITMLVEQMPRFDIVYRHTGYTEFIQRTGTTNPNLDAYFSWPIFFSLAAFLNTSAGFSSILPYADWAPIAFAILYFAPLHMIFSAFTRDKRIIWLALWFFYLTNWIWQDYFSPQGFNFFLYLMMIAILVRWFKMPVDVPARPLAARLRRIPFATPFYNWLTAADTQQTPASPALRLLLLICFLLIFAFDVTSHQLTPMFTLLSVGGLIVCHRVRLWWLLIVMILMEVFWLFVGASTFMSGHMSMVFSGLHLFSSFNNNVSGRVAGNADHTFVAKLRVYMSVLIWGLAFVGALIRLLQKKLDASLAILAVMPFPLFIAQPYGGEMMLRSYMFSLPAMVFFVAALFYSSPVAAVQNLPIVKRFSLSFLRRPAWHSVALVAVNIILIAGFLFTRYGNENEDYITYSEFAGVNYLYSIAPGNSLFMTCWIGGPWQFKDYEKYTLDDLGTVDTTQKVIYPANVPGIVKVMRLKSSGANAYLIFTRSEVTRFDATSGLPAGSMLTLEHAVTASGDFTLIYKNSDVQIYALASSAQGGQ</sequence>
<keyword evidence="3" id="KW-1185">Reference proteome</keyword>
<dbReference type="Proteomes" id="UP000322530">
    <property type="component" value="Unassembled WGS sequence"/>
</dbReference>
<feature type="transmembrane region" description="Helical" evidence="1">
    <location>
        <begin position="276"/>
        <end position="295"/>
    </location>
</feature>
<organism evidence="2 3">
    <name type="scientific">Dictyobacter arantiisoli</name>
    <dbReference type="NCBI Taxonomy" id="2014874"/>
    <lineage>
        <taxon>Bacteria</taxon>
        <taxon>Bacillati</taxon>
        <taxon>Chloroflexota</taxon>
        <taxon>Ktedonobacteria</taxon>
        <taxon>Ktedonobacterales</taxon>
        <taxon>Dictyobacteraceae</taxon>
        <taxon>Dictyobacter</taxon>
    </lineage>
</organism>
<protein>
    <submittedName>
        <fullName evidence="2">Uncharacterized protein</fullName>
    </submittedName>
</protein>
<keyword evidence="1" id="KW-0812">Transmembrane</keyword>
<feature type="transmembrane region" description="Helical" evidence="1">
    <location>
        <begin position="429"/>
        <end position="450"/>
    </location>
</feature>
<evidence type="ECO:0000313" key="2">
    <source>
        <dbReference type="EMBL" id="GCF10147.1"/>
    </source>
</evidence>
<dbReference type="RefSeq" id="WP_149403044.1">
    <property type="nucleotide sequence ID" value="NZ_BIXY01000061.1"/>
</dbReference>
<feature type="transmembrane region" description="Helical" evidence="1">
    <location>
        <begin position="52"/>
        <end position="75"/>
    </location>
</feature>
<feature type="transmembrane region" description="Helical" evidence="1">
    <location>
        <begin position="87"/>
        <end position="106"/>
    </location>
</feature>
<feature type="transmembrane region" description="Helical" evidence="1">
    <location>
        <begin position="315"/>
        <end position="337"/>
    </location>
</feature>
<accession>A0A5A5TFL9</accession>
<feature type="transmembrane region" description="Helical" evidence="1">
    <location>
        <begin position="470"/>
        <end position="489"/>
    </location>
</feature>